<dbReference type="AlphaFoldDB" id="A0A1W2C152"/>
<dbReference type="Gene3D" id="3.50.50.60">
    <property type="entry name" value="FAD/NAD(P)-binding domain"/>
    <property type="match status" value="1"/>
</dbReference>
<keyword evidence="2" id="KW-0285">Flavoprotein</keyword>
<evidence type="ECO:0000313" key="8">
    <source>
        <dbReference type="Proteomes" id="UP000192678"/>
    </source>
</evidence>
<dbReference type="PANTHER" id="PTHR43104:SF2">
    <property type="entry name" value="L-2-HYDROXYGLUTARATE DEHYDROGENASE, MITOCHONDRIAL"/>
    <property type="match status" value="1"/>
</dbReference>
<keyword evidence="8" id="KW-1185">Reference proteome</keyword>
<evidence type="ECO:0000313" key="7">
    <source>
        <dbReference type="EMBL" id="SMC78965.1"/>
    </source>
</evidence>
<dbReference type="Proteomes" id="UP000192678">
    <property type="component" value="Unassembled WGS sequence"/>
</dbReference>
<dbReference type="EMBL" id="FWYB01000003">
    <property type="protein sequence ID" value="SMC78965.1"/>
    <property type="molecule type" value="Genomic_DNA"/>
</dbReference>
<comment type="similarity">
    <text evidence="5">Belongs to the L2HGDH family.</text>
</comment>
<gene>
    <name evidence="7" type="ORF">SAMN04488101_10344</name>
</gene>
<dbReference type="Pfam" id="PF01266">
    <property type="entry name" value="DAO"/>
    <property type="match status" value="1"/>
</dbReference>
<organism evidence="7 8">
    <name type="scientific">Pedobacter nyackensis</name>
    <dbReference type="NCBI Taxonomy" id="475255"/>
    <lineage>
        <taxon>Bacteria</taxon>
        <taxon>Pseudomonadati</taxon>
        <taxon>Bacteroidota</taxon>
        <taxon>Sphingobacteriia</taxon>
        <taxon>Sphingobacteriales</taxon>
        <taxon>Sphingobacteriaceae</taxon>
        <taxon>Pedobacter</taxon>
    </lineage>
</organism>
<evidence type="ECO:0000256" key="4">
    <source>
        <dbReference type="ARBA" id="ARBA00023002"/>
    </source>
</evidence>
<evidence type="ECO:0000256" key="1">
    <source>
        <dbReference type="ARBA" id="ARBA00001974"/>
    </source>
</evidence>
<name>A0A1W2C152_9SPHI</name>
<dbReference type="RefSeq" id="WP_084288841.1">
    <property type="nucleotide sequence ID" value="NZ_FWYB01000003.1"/>
</dbReference>
<accession>A0A1W2C152</accession>
<evidence type="ECO:0000259" key="6">
    <source>
        <dbReference type="Pfam" id="PF01266"/>
    </source>
</evidence>
<dbReference type="STRING" id="475255.SAMN04488101_10344"/>
<dbReference type="NCBIfam" id="NF008726">
    <property type="entry name" value="PRK11728.1"/>
    <property type="match status" value="1"/>
</dbReference>
<reference evidence="7 8" key="1">
    <citation type="submission" date="2017-04" db="EMBL/GenBank/DDBJ databases">
        <authorList>
            <person name="Afonso C.L."/>
            <person name="Miller P.J."/>
            <person name="Scott M.A."/>
            <person name="Spackman E."/>
            <person name="Goraichik I."/>
            <person name="Dimitrov K.M."/>
            <person name="Suarez D.L."/>
            <person name="Swayne D.E."/>
        </authorList>
    </citation>
    <scope>NUCLEOTIDE SEQUENCE [LARGE SCALE GENOMIC DNA]</scope>
    <source>
        <strain evidence="7 8">DSM 19625</strain>
    </source>
</reference>
<evidence type="ECO:0000256" key="5">
    <source>
        <dbReference type="ARBA" id="ARBA00037941"/>
    </source>
</evidence>
<dbReference type="Gene3D" id="3.30.9.10">
    <property type="entry name" value="D-Amino Acid Oxidase, subunit A, domain 2"/>
    <property type="match status" value="1"/>
</dbReference>
<dbReference type="SUPFAM" id="SSF51905">
    <property type="entry name" value="FAD/NAD(P)-binding domain"/>
    <property type="match status" value="1"/>
</dbReference>
<dbReference type="InterPro" id="IPR036188">
    <property type="entry name" value="FAD/NAD-bd_sf"/>
</dbReference>
<comment type="cofactor">
    <cofactor evidence="1">
        <name>FAD</name>
        <dbReference type="ChEBI" id="CHEBI:57692"/>
    </cofactor>
</comment>
<dbReference type="InterPro" id="IPR006076">
    <property type="entry name" value="FAD-dep_OxRdtase"/>
</dbReference>
<sequence>MYSRIGIIGGGIVGLATAYKLQKQYPNSKVYLFEKEQDLGMHQSGRNSGVLHCGLYYEPGSLKAKLAVSGIQQMTDFCREHQVSHEICGKVVVASDEREVGFLNNLAKRGAANGLQGLKFLNKGELKEREPFVVAQEALLVPEEGIVDYKMVMQKLSQLIKEANGEILLGIKIIKATELTNEVIVSDGQREWALDLVVNCTGLHTDRTFKALTNRKDSPIRIVPFRGEYYKLLPEAEKLCNHLIYPVPDPEYPFLGVHFTRMIAGEREVGPNAVFAFKREGYTNSDFSINDTIESLTYKGFLNFVRHNFKFSMDELGSSLFKSLFLKKARKLVPDLDGNHFVKGMAGVRAQAMDSTGKLIMDFRVVREGRQVHVLNAPSPGATASLAIADYIIKEYINESL</sequence>
<feature type="domain" description="FAD dependent oxidoreductase" evidence="6">
    <location>
        <begin position="5"/>
        <end position="392"/>
    </location>
</feature>
<dbReference type="OrthoDB" id="9778740at2"/>
<dbReference type="GO" id="GO:0047545">
    <property type="term" value="F:(S)-2-hydroxyglutarate dehydrogenase activity"/>
    <property type="evidence" value="ECO:0007669"/>
    <property type="project" value="TreeGrafter"/>
</dbReference>
<proteinExistence type="inferred from homology"/>
<evidence type="ECO:0000256" key="3">
    <source>
        <dbReference type="ARBA" id="ARBA00022827"/>
    </source>
</evidence>
<keyword evidence="3" id="KW-0274">FAD</keyword>
<keyword evidence="4" id="KW-0560">Oxidoreductase</keyword>
<dbReference type="PANTHER" id="PTHR43104">
    <property type="entry name" value="L-2-HYDROXYGLUTARATE DEHYDROGENASE, MITOCHONDRIAL"/>
    <property type="match status" value="1"/>
</dbReference>
<evidence type="ECO:0000256" key="2">
    <source>
        <dbReference type="ARBA" id="ARBA00022630"/>
    </source>
</evidence>
<protein>
    <submittedName>
        <fullName evidence="7">L-2-hydroxyglutarate oxidase</fullName>
    </submittedName>
</protein>